<dbReference type="PROSITE" id="PS50819">
    <property type="entry name" value="INTEIN_ENDONUCLEASE"/>
    <property type="match status" value="1"/>
</dbReference>
<evidence type="ECO:0000313" key="2">
    <source>
        <dbReference type="EMBL" id="PJE69631.1"/>
    </source>
</evidence>
<dbReference type="Gene3D" id="3.10.28.10">
    <property type="entry name" value="Homing endonucleases"/>
    <property type="match status" value="1"/>
</dbReference>
<dbReference type="Pfam" id="PF14528">
    <property type="entry name" value="LAGLIDADG_3"/>
    <property type="match status" value="1"/>
</dbReference>
<dbReference type="InterPro" id="IPR027434">
    <property type="entry name" value="Homing_endonucl"/>
</dbReference>
<protein>
    <recommendedName>
        <fullName evidence="1">DOD-type homing endonuclease domain-containing protein</fullName>
    </recommendedName>
</protein>
<sequence>MSQVRSLSPASMPIFKTKNEDFFKKWAPEMAYVLGFFTADGNMIRNRRGAHFIEFQITDKDLLEDIKNAFKSNHKISIRERSFPEKTIYRLQIGSKEIFNDLLRLGLTPNKSRTIKLPFVPPKYFSDFVRGYFDGDGCISYGIYNRKDRKSKNCLFGSRFTSGSKVFLESLLKRFRDNTIIEGGFIYEKNRGFDLVLSTNDTKKLFKFMCSNTKNSLFLNRKYDKFCKGLKLLENHIL</sequence>
<reference evidence="3" key="1">
    <citation type="submission" date="2017-09" db="EMBL/GenBank/DDBJ databases">
        <title>Depth-based differentiation of microbial function through sediment-hosted aquifers and enrichment of novel symbionts in the deep terrestrial subsurface.</title>
        <authorList>
            <person name="Probst A.J."/>
            <person name="Ladd B."/>
            <person name="Jarett J.K."/>
            <person name="Geller-Mcgrath D.E."/>
            <person name="Sieber C.M.K."/>
            <person name="Emerson J.B."/>
            <person name="Anantharaman K."/>
            <person name="Thomas B.C."/>
            <person name="Malmstrom R."/>
            <person name="Stieglmeier M."/>
            <person name="Klingl A."/>
            <person name="Woyke T."/>
            <person name="Ryan C.M."/>
            <person name="Banfield J.F."/>
        </authorList>
    </citation>
    <scope>NUCLEOTIDE SEQUENCE [LARGE SCALE GENOMIC DNA]</scope>
</reference>
<name>A0A2H9T1I8_9BACT</name>
<dbReference type="AlphaFoldDB" id="A0A2H9T1I8"/>
<accession>A0A2H9T1I8</accession>
<feature type="domain" description="DOD-type homing endonuclease" evidence="1">
    <location>
        <begin position="33"/>
        <end position="171"/>
    </location>
</feature>
<dbReference type="EMBL" id="PFEN01000015">
    <property type="protein sequence ID" value="PJE69631.1"/>
    <property type="molecule type" value="Genomic_DNA"/>
</dbReference>
<proteinExistence type="predicted"/>
<dbReference type="GO" id="GO:0004519">
    <property type="term" value="F:endonuclease activity"/>
    <property type="evidence" value="ECO:0007669"/>
    <property type="project" value="InterPro"/>
</dbReference>
<comment type="caution">
    <text evidence="2">The sequence shown here is derived from an EMBL/GenBank/DDBJ whole genome shotgun (WGS) entry which is preliminary data.</text>
</comment>
<gene>
    <name evidence="2" type="ORF">COU98_00860</name>
</gene>
<dbReference type="Proteomes" id="UP000236946">
    <property type="component" value="Unassembled WGS sequence"/>
</dbReference>
<dbReference type="InterPro" id="IPR004042">
    <property type="entry name" value="Intein_endonuc_central"/>
</dbReference>
<evidence type="ECO:0000313" key="3">
    <source>
        <dbReference type="Proteomes" id="UP000236946"/>
    </source>
</evidence>
<dbReference type="SUPFAM" id="SSF55608">
    <property type="entry name" value="Homing endonucleases"/>
    <property type="match status" value="2"/>
</dbReference>
<evidence type="ECO:0000259" key="1">
    <source>
        <dbReference type="PROSITE" id="PS50819"/>
    </source>
</evidence>
<dbReference type="InterPro" id="IPR004860">
    <property type="entry name" value="LAGLIDADG_dom"/>
</dbReference>
<organism evidence="2 3">
    <name type="scientific">Candidatus Staskawiczbacteria bacterium CG10_big_fil_rev_8_21_14_0_10_38_10</name>
    <dbReference type="NCBI Taxonomy" id="1974891"/>
    <lineage>
        <taxon>Bacteria</taxon>
        <taxon>Candidatus Staskawicziibacteriota</taxon>
    </lineage>
</organism>